<feature type="signal peptide" evidence="1">
    <location>
        <begin position="1"/>
        <end position="31"/>
    </location>
</feature>
<keyword evidence="3" id="KW-1185">Reference proteome</keyword>
<dbReference type="KEGG" id="ppsu:NO713_04542"/>
<dbReference type="AlphaFoldDB" id="A0A9W4GAX0"/>
<dbReference type="Proteomes" id="UP001153719">
    <property type="component" value="Chromosome"/>
</dbReference>
<dbReference type="EMBL" id="LR882967">
    <property type="protein sequence ID" value="CAD5979549.1"/>
    <property type="molecule type" value="Genomic_DNA"/>
</dbReference>
<accession>A0A9W4GAX0</accession>
<protein>
    <submittedName>
        <fullName evidence="2">Uncharacterized protein</fullName>
    </submittedName>
</protein>
<proteinExistence type="predicted"/>
<name>A0A9W4GAX0_9CYAN</name>
<evidence type="ECO:0000313" key="3">
    <source>
        <dbReference type="Proteomes" id="UP001153719"/>
    </source>
</evidence>
<feature type="chain" id="PRO_5040851068" evidence="1">
    <location>
        <begin position="32"/>
        <end position="156"/>
    </location>
</feature>
<gene>
    <name evidence="2" type="ORF">NO713_04542</name>
</gene>
<reference evidence="2" key="1">
    <citation type="submission" date="2020-09" db="EMBL/GenBank/DDBJ databases">
        <authorList>
            <person name="Blom J."/>
        </authorList>
    </citation>
    <scope>NUCLEOTIDE SEQUENCE</scope>
    <source>
        <strain evidence="2">No.713</strain>
    </source>
</reference>
<dbReference type="RefSeq" id="WP_254174683.1">
    <property type="nucleotide sequence ID" value="NZ_LR882967.1"/>
</dbReference>
<evidence type="ECO:0000313" key="2">
    <source>
        <dbReference type="EMBL" id="CAD5979549.1"/>
    </source>
</evidence>
<keyword evidence="1" id="KW-0732">Signal</keyword>
<sequence length="156" mass="16545">MIKFLNLFHTFLLTTGLSIGSLILSLSSVQAQDAVDIPVIQGTPAQTYTPGAWQPVARVNPNQPVTVTITNETGYNLETGLTTGQTNTQIPPGGSYTINNVPKNSNIVINSIARAAVLDYRIDVQDNVVNVTVKTAAGVAGDNAINIQDTGAIYIY</sequence>
<organism evidence="2 3">
    <name type="scientific">Planktothrix pseudagardhii</name>
    <dbReference type="NCBI Taxonomy" id="132604"/>
    <lineage>
        <taxon>Bacteria</taxon>
        <taxon>Bacillati</taxon>
        <taxon>Cyanobacteriota</taxon>
        <taxon>Cyanophyceae</taxon>
        <taxon>Oscillatoriophycideae</taxon>
        <taxon>Oscillatoriales</taxon>
        <taxon>Microcoleaceae</taxon>
        <taxon>Planktothrix</taxon>
    </lineage>
</organism>
<evidence type="ECO:0000256" key="1">
    <source>
        <dbReference type="SAM" id="SignalP"/>
    </source>
</evidence>